<protein>
    <submittedName>
        <fullName evidence="1">Glycosyl hydrolase family 76-domain-containing protein</fullName>
    </submittedName>
</protein>
<dbReference type="GO" id="GO:0005975">
    <property type="term" value="P:carbohydrate metabolic process"/>
    <property type="evidence" value="ECO:0007669"/>
    <property type="project" value="InterPro"/>
</dbReference>
<dbReference type="EMBL" id="JAULSX010000009">
    <property type="protein sequence ID" value="KAK3486024.1"/>
    <property type="molecule type" value="Genomic_DNA"/>
</dbReference>
<dbReference type="Gene3D" id="1.50.10.20">
    <property type="match status" value="1"/>
</dbReference>
<dbReference type="RefSeq" id="XP_062688787.1">
    <property type="nucleotide sequence ID" value="XM_062838435.1"/>
</dbReference>
<evidence type="ECO:0000313" key="2">
    <source>
        <dbReference type="Proteomes" id="UP001285908"/>
    </source>
</evidence>
<dbReference type="InterPro" id="IPR053169">
    <property type="entry name" value="MUG_Protein"/>
</dbReference>
<dbReference type="InterPro" id="IPR005198">
    <property type="entry name" value="Glyco_hydro_76"/>
</dbReference>
<organism evidence="1 2">
    <name type="scientific">Neurospora hispaniola</name>
    <dbReference type="NCBI Taxonomy" id="588809"/>
    <lineage>
        <taxon>Eukaryota</taxon>
        <taxon>Fungi</taxon>
        <taxon>Dikarya</taxon>
        <taxon>Ascomycota</taxon>
        <taxon>Pezizomycotina</taxon>
        <taxon>Sordariomycetes</taxon>
        <taxon>Sordariomycetidae</taxon>
        <taxon>Sordariales</taxon>
        <taxon>Sordariaceae</taxon>
        <taxon>Neurospora</taxon>
    </lineage>
</organism>
<dbReference type="AlphaFoldDB" id="A0AAJ0MMD7"/>
<keyword evidence="2" id="KW-1185">Reference proteome</keyword>
<reference evidence="1 2" key="1">
    <citation type="journal article" date="2023" name="Mol. Phylogenet. Evol.">
        <title>Genome-scale phylogeny and comparative genomics of the fungal order Sordariales.</title>
        <authorList>
            <person name="Hensen N."/>
            <person name="Bonometti L."/>
            <person name="Westerberg I."/>
            <person name="Brannstrom I.O."/>
            <person name="Guillou S."/>
            <person name="Cros-Aarteil S."/>
            <person name="Calhoun S."/>
            <person name="Haridas S."/>
            <person name="Kuo A."/>
            <person name="Mondo S."/>
            <person name="Pangilinan J."/>
            <person name="Riley R."/>
            <person name="LaButti K."/>
            <person name="Andreopoulos B."/>
            <person name="Lipzen A."/>
            <person name="Chen C."/>
            <person name="Yan M."/>
            <person name="Daum C."/>
            <person name="Ng V."/>
            <person name="Clum A."/>
            <person name="Steindorff A."/>
            <person name="Ohm R.A."/>
            <person name="Martin F."/>
            <person name="Silar P."/>
            <person name="Natvig D.O."/>
            <person name="Lalanne C."/>
            <person name="Gautier V."/>
            <person name="Ament-Velasquez S.L."/>
            <person name="Kruys A."/>
            <person name="Hutchinson M.I."/>
            <person name="Powell A.J."/>
            <person name="Barry K."/>
            <person name="Miller A.N."/>
            <person name="Grigoriev I.V."/>
            <person name="Debuchy R."/>
            <person name="Gladieux P."/>
            <person name="Hiltunen Thoren M."/>
            <person name="Johannesson H."/>
        </authorList>
    </citation>
    <scope>NUCLEOTIDE SEQUENCE [LARGE SCALE GENOMIC DNA]</scope>
    <source>
        <strain evidence="1 2">FGSC 10403</strain>
    </source>
</reference>
<dbReference type="GO" id="GO:0016787">
    <property type="term" value="F:hydrolase activity"/>
    <property type="evidence" value="ECO:0007669"/>
    <property type="project" value="UniProtKB-KW"/>
</dbReference>
<evidence type="ECO:0000313" key="1">
    <source>
        <dbReference type="EMBL" id="KAK3486024.1"/>
    </source>
</evidence>
<keyword evidence="1" id="KW-0378">Hydrolase</keyword>
<dbReference type="PANTHER" id="PTHR47791:SF1">
    <property type="entry name" value="ENDO MANNANASE, GH76 FAMILY (EUROFUNG)"/>
    <property type="match status" value="1"/>
</dbReference>
<dbReference type="Proteomes" id="UP001285908">
    <property type="component" value="Unassembled WGS sequence"/>
</dbReference>
<name>A0AAJ0MMD7_9PEZI</name>
<dbReference type="PANTHER" id="PTHR47791">
    <property type="entry name" value="MEIOTICALLY UP-REGULATED GENE 191 PROTEIN"/>
    <property type="match status" value="1"/>
</dbReference>
<dbReference type="GeneID" id="87876057"/>
<dbReference type="SUPFAM" id="SSF48208">
    <property type="entry name" value="Six-hairpin glycosidases"/>
    <property type="match status" value="1"/>
</dbReference>
<dbReference type="InterPro" id="IPR008928">
    <property type="entry name" value="6-hairpin_glycosidase_sf"/>
</dbReference>
<comment type="caution">
    <text evidence="1">The sequence shown here is derived from an EMBL/GenBank/DDBJ whole genome shotgun (WGS) entry which is preliminary data.</text>
</comment>
<gene>
    <name evidence="1" type="ORF">B0T23DRAFT_399589</name>
</gene>
<proteinExistence type="predicted"/>
<accession>A0AAJ0MMD7</accession>
<dbReference type="Pfam" id="PF03663">
    <property type="entry name" value="Glyco_hydro_76"/>
    <property type="match status" value="1"/>
</dbReference>
<sequence>MVAIQWGPLAARTLFFASTHPHRHAVNENSTYPQVDNSTYAQKAQDAAMALQEWYDLPSGLWNTTGWWNGANCLTVMGDLALADPAIDEAIRIKEIFQTTFYNAQRTSATADKLLGANGKFVAMYKYETIEEEYETIGDELAGKRRSQGFPKFLNNFFDDEGWWGLALVRGWDATGDLFMLTAAQTIYDDMVVNGLDPTCGGGIWWSKDRKYKNAIANELYIALGASLANRESPRKDWYISQTVEAWNWFKQSGLINDKGLINDGLKRTDQGCVNNKMPTWSYNQGVILGGLVELSKATGDQSYLAEAVTIANAALKALQDENGIIREIDRCEPHCGDDGSQFKGVFVRNLAYLHNVAPHDNFRDAILKNADSIWAHNRNSQNQLGISWAGPAEAGKGPTAATHSSAMDVLVGALTAIKK</sequence>